<dbReference type="EMBL" id="NIBD01000028">
    <property type="protein sequence ID" value="PAB55210.1"/>
    <property type="molecule type" value="Genomic_DNA"/>
</dbReference>
<sequence>MAFNEEVQYAQFVMGDHSSLDFGIQIKYPFTLSHPTMDVSAVSIPGHSGDLLSRNHRFNNFTQTINLYVRKPPGYDTWSRLAADINNWLIGDTYQLFYLSNLREWVLEAYLTQPLALEPQNDLEASGSITLNCKPYMKREDGLNFIPLNSALPIVNTEVETAEPTFHIVGKGDIRLSVNGDNYYFNNIEDEIYIDSEQEWIYRHNFNENMAMHAVFPNNNFPTFHPGDNGVFIFGNYSKVEYKANWRRLV</sequence>
<evidence type="ECO:0000313" key="2">
    <source>
        <dbReference type="Proteomes" id="UP000216008"/>
    </source>
</evidence>
<dbReference type="AlphaFoldDB" id="A0A267M8S4"/>
<evidence type="ECO:0000313" key="1">
    <source>
        <dbReference type="EMBL" id="PAB55210.1"/>
    </source>
</evidence>
<name>A0A267M8S4_LACJH</name>
<gene>
    <name evidence="1" type="ORF">A3Q24_05890</name>
</gene>
<evidence type="ECO:0008006" key="3">
    <source>
        <dbReference type="Google" id="ProtNLM"/>
    </source>
</evidence>
<reference evidence="1 2" key="1">
    <citation type="submission" date="2017-05" db="EMBL/GenBank/DDBJ databases">
        <title>Lactobacillus johnsonii from commercial turkeys.</title>
        <authorList>
            <person name="Johnson T.J."/>
            <person name="Youmans B."/>
        </authorList>
    </citation>
    <scope>NUCLEOTIDE SEQUENCE [LARGE SCALE GENOMIC DNA]</scope>
    <source>
        <strain evidence="1 2">UMNLJ114</strain>
    </source>
</reference>
<comment type="caution">
    <text evidence="1">The sequence shown here is derived from an EMBL/GenBank/DDBJ whole genome shotgun (WGS) entry which is preliminary data.</text>
</comment>
<proteinExistence type="predicted"/>
<dbReference type="Proteomes" id="UP000216008">
    <property type="component" value="Unassembled WGS sequence"/>
</dbReference>
<organism evidence="1 2">
    <name type="scientific">Lactobacillus johnsonii</name>
    <dbReference type="NCBI Taxonomy" id="33959"/>
    <lineage>
        <taxon>Bacteria</taxon>
        <taxon>Bacillati</taxon>
        <taxon>Bacillota</taxon>
        <taxon>Bacilli</taxon>
        <taxon>Lactobacillales</taxon>
        <taxon>Lactobacillaceae</taxon>
        <taxon>Lactobacillus</taxon>
    </lineage>
</organism>
<dbReference type="RefSeq" id="WP_095182890.1">
    <property type="nucleotide sequence ID" value="NZ_NIBD01000028.1"/>
</dbReference>
<protein>
    <recommendedName>
        <fullName evidence="3">Phage tail protein</fullName>
    </recommendedName>
</protein>
<accession>A0A267M8S4</accession>
<dbReference type="Gene3D" id="2.40.30.200">
    <property type="match status" value="1"/>
</dbReference>